<reference evidence="6 7" key="1">
    <citation type="submission" date="2019-02" db="EMBL/GenBank/DDBJ databases">
        <title>Deep-cultivation of Planctomycetes and their phenomic and genomic characterization uncovers novel biology.</title>
        <authorList>
            <person name="Wiegand S."/>
            <person name="Jogler M."/>
            <person name="Boedeker C."/>
            <person name="Pinto D."/>
            <person name="Vollmers J."/>
            <person name="Rivas-Marin E."/>
            <person name="Kohn T."/>
            <person name="Peeters S.H."/>
            <person name="Heuer A."/>
            <person name="Rast P."/>
            <person name="Oberbeckmann S."/>
            <person name="Bunk B."/>
            <person name="Jeske O."/>
            <person name="Meyerdierks A."/>
            <person name="Storesund J.E."/>
            <person name="Kallscheuer N."/>
            <person name="Luecker S."/>
            <person name="Lage O.M."/>
            <person name="Pohl T."/>
            <person name="Merkel B.J."/>
            <person name="Hornburger P."/>
            <person name="Mueller R.-W."/>
            <person name="Bruemmer F."/>
            <person name="Labrenz M."/>
            <person name="Spormann A.M."/>
            <person name="Op den Camp H."/>
            <person name="Overmann J."/>
            <person name="Amann R."/>
            <person name="Jetten M.S.M."/>
            <person name="Mascher T."/>
            <person name="Medema M.H."/>
            <person name="Devos D.P."/>
            <person name="Kaster A.-K."/>
            <person name="Ovreas L."/>
            <person name="Rohde M."/>
            <person name="Galperin M.Y."/>
            <person name="Jogler C."/>
        </authorList>
    </citation>
    <scope>NUCLEOTIDE SEQUENCE [LARGE SCALE GENOMIC DNA]</scope>
    <source>
        <strain evidence="6 7">Pla85_3_4</strain>
    </source>
</reference>
<dbReference type="InterPro" id="IPR005119">
    <property type="entry name" value="LysR_subst-bd"/>
</dbReference>
<name>A0A518DRS1_9BACT</name>
<dbReference type="EMBL" id="CP036433">
    <property type="protein sequence ID" value="QDU94545.1"/>
    <property type="molecule type" value="Genomic_DNA"/>
</dbReference>
<dbReference type="PANTHER" id="PTHR30346:SF28">
    <property type="entry name" value="HTH-TYPE TRANSCRIPTIONAL REGULATOR CYNR"/>
    <property type="match status" value="1"/>
</dbReference>
<organism evidence="6 7">
    <name type="scientific">Lignipirellula cremea</name>
    <dbReference type="NCBI Taxonomy" id="2528010"/>
    <lineage>
        <taxon>Bacteria</taxon>
        <taxon>Pseudomonadati</taxon>
        <taxon>Planctomycetota</taxon>
        <taxon>Planctomycetia</taxon>
        <taxon>Pirellulales</taxon>
        <taxon>Pirellulaceae</taxon>
        <taxon>Lignipirellula</taxon>
    </lineage>
</organism>
<dbReference type="KEGG" id="lcre:Pla8534_23360"/>
<dbReference type="GO" id="GO:0032993">
    <property type="term" value="C:protein-DNA complex"/>
    <property type="evidence" value="ECO:0007669"/>
    <property type="project" value="TreeGrafter"/>
</dbReference>
<feature type="domain" description="HTH lysR-type" evidence="5">
    <location>
        <begin position="10"/>
        <end position="67"/>
    </location>
</feature>
<dbReference type="InterPro" id="IPR036388">
    <property type="entry name" value="WH-like_DNA-bd_sf"/>
</dbReference>
<gene>
    <name evidence="6" type="primary">cmpR_1</name>
    <name evidence="6" type="ORF">Pla8534_23360</name>
</gene>
<dbReference type="InterPro" id="IPR036390">
    <property type="entry name" value="WH_DNA-bd_sf"/>
</dbReference>
<evidence type="ECO:0000256" key="2">
    <source>
        <dbReference type="ARBA" id="ARBA00023015"/>
    </source>
</evidence>
<evidence type="ECO:0000313" key="7">
    <source>
        <dbReference type="Proteomes" id="UP000317648"/>
    </source>
</evidence>
<dbReference type="PANTHER" id="PTHR30346">
    <property type="entry name" value="TRANSCRIPTIONAL DUAL REGULATOR HCAR-RELATED"/>
    <property type="match status" value="1"/>
</dbReference>
<dbReference type="InterPro" id="IPR000847">
    <property type="entry name" value="LysR_HTH_N"/>
</dbReference>
<dbReference type="SUPFAM" id="SSF46785">
    <property type="entry name" value="Winged helix' DNA-binding domain"/>
    <property type="match status" value="1"/>
</dbReference>
<dbReference type="GO" id="GO:0003677">
    <property type="term" value="F:DNA binding"/>
    <property type="evidence" value="ECO:0007669"/>
    <property type="project" value="UniProtKB-KW"/>
</dbReference>
<keyword evidence="2" id="KW-0805">Transcription regulation</keyword>
<dbReference type="AlphaFoldDB" id="A0A518DRS1"/>
<protein>
    <submittedName>
        <fullName evidence="6">HTH-type transcriptional activator CmpR</fullName>
    </submittedName>
</protein>
<evidence type="ECO:0000256" key="4">
    <source>
        <dbReference type="ARBA" id="ARBA00023163"/>
    </source>
</evidence>
<evidence type="ECO:0000256" key="3">
    <source>
        <dbReference type="ARBA" id="ARBA00023125"/>
    </source>
</evidence>
<comment type="similarity">
    <text evidence="1">Belongs to the LysR transcriptional regulatory family.</text>
</comment>
<evidence type="ECO:0000256" key="1">
    <source>
        <dbReference type="ARBA" id="ARBA00009437"/>
    </source>
</evidence>
<dbReference type="RefSeq" id="WP_197443194.1">
    <property type="nucleotide sequence ID" value="NZ_CP036433.1"/>
</dbReference>
<dbReference type="GO" id="GO:0003700">
    <property type="term" value="F:DNA-binding transcription factor activity"/>
    <property type="evidence" value="ECO:0007669"/>
    <property type="project" value="InterPro"/>
</dbReference>
<keyword evidence="3" id="KW-0238">DNA-binding</keyword>
<proteinExistence type="inferred from homology"/>
<dbReference type="Gene3D" id="1.10.10.10">
    <property type="entry name" value="Winged helix-like DNA-binding domain superfamily/Winged helix DNA-binding domain"/>
    <property type="match status" value="1"/>
</dbReference>
<keyword evidence="7" id="KW-1185">Reference proteome</keyword>
<dbReference type="PROSITE" id="PS50931">
    <property type="entry name" value="HTH_LYSR"/>
    <property type="match status" value="1"/>
</dbReference>
<dbReference type="Gene3D" id="3.40.190.290">
    <property type="match status" value="1"/>
</dbReference>
<dbReference type="Pfam" id="PF00126">
    <property type="entry name" value="HTH_1"/>
    <property type="match status" value="1"/>
</dbReference>
<accession>A0A518DRS1</accession>
<dbReference type="SUPFAM" id="SSF53850">
    <property type="entry name" value="Periplasmic binding protein-like II"/>
    <property type="match status" value="1"/>
</dbReference>
<dbReference type="Proteomes" id="UP000317648">
    <property type="component" value="Chromosome"/>
</dbReference>
<dbReference type="CDD" id="cd05466">
    <property type="entry name" value="PBP2_LTTR_substrate"/>
    <property type="match status" value="1"/>
</dbReference>
<evidence type="ECO:0000313" key="6">
    <source>
        <dbReference type="EMBL" id="QDU94545.1"/>
    </source>
</evidence>
<keyword evidence="4" id="KW-0804">Transcription</keyword>
<sequence>MTASRYYKEVRFEHFRTFSEVARSGSFAAAGRVLGLSRPTVWQQVHSLEMEFAVKLFSRQGRGVETTEPGRVLLDLILPSIAAMDSVGDAFRARLAGPHGVVRLASISGNDLLFRAISRLPQQSPPVQFTWVEQRGVDGVDLVESGQCDLGLVLTAPETRVNPRVHYEPCGQRSFTLAAPADHPLLHKRTLSLKQLVEHRLVTFPLESPFRRYVDQVFARADLLGQMQIAAEAETIETAEHCVQLGLGVALVLPSCTHAAPTGLAYRRLDKLFGSGLLHLVWERGAHLRPPVATFVELVKELLAA</sequence>
<evidence type="ECO:0000259" key="5">
    <source>
        <dbReference type="PROSITE" id="PS50931"/>
    </source>
</evidence>
<dbReference type="Pfam" id="PF03466">
    <property type="entry name" value="LysR_substrate"/>
    <property type="match status" value="1"/>
</dbReference>